<feature type="compositionally biased region" description="Polar residues" evidence="7">
    <location>
        <begin position="178"/>
        <end position="196"/>
    </location>
</feature>
<evidence type="ECO:0000256" key="4">
    <source>
        <dbReference type="ARBA" id="ARBA00023027"/>
    </source>
</evidence>
<keyword evidence="5" id="KW-0496">Mitochondrion</keyword>
<evidence type="ECO:0000256" key="3">
    <source>
        <dbReference type="ARBA" id="ARBA00022679"/>
    </source>
</evidence>
<feature type="domain" description="Deacetylase sirtuin-type" evidence="8">
    <location>
        <begin position="23"/>
        <end position="438"/>
    </location>
</feature>
<dbReference type="GO" id="GO:0006282">
    <property type="term" value="P:regulation of DNA repair"/>
    <property type="evidence" value="ECO:0007669"/>
    <property type="project" value="TreeGrafter"/>
</dbReference>
<feature type="region of interest" description="Disordered" evidence="7">
    <location>
        <begin position="593"/>
        <end position="625"/>
    </location>
</feature>
<dbReference type="SUPFAM" id="SSF52467">
    <property type="entry name" value="DHS-like NAD/FAD-binding domain"/>
    <property type="match status" value="1"/>
</dbReference>
<feature type="region of interest" description="Disordered" evidence="7">
    <location>
        <begin position="532"/>
        <end position="553"/>
    </location>
</feature>
<dbReference type="GO" id="GO:0070403">
    <property type="term" value="F:NAD+ binding"/>
    <property type="evidence" value="ECO:0007669"/>
    <property type="project" value="InterPro"/>
</dbReference>
<dbReference type="InterPro" id="IPR029035">
    <property type="entry name" value="DHS-like_NAD/FAD-binding_dom"/>
</dbReference>
<dbReference type="GO" id="GO:0017136">
    <property type="term" value="F:histone deacetylase activity, NAD-dependent"/>
    <property type="evidence" value="ECO:0007669"/>
    <property type="project" value="TreeGrafter"/>
</dbReference>
<comment type="similarity">
    <text evidence="2">Belongs to the sirtuin family. Class I subfamily.</text>
</comment>
<evidence type="ECO:0000313" key="10">
    <source>
        <dbReference type="Proteomes" id="UP000559027"/>
    </source>
</evidence>
<evidence type="ECO:0000256" key="5">
    <source>
        <dbReference type="ARBA" id="ARBA00023128"/>
    </source>
</evidence>
<dbReference type="GO" id="GO:0005634">
    <property type="term" value="C:nucleus"/>
    <property type="evidence" value="ECO:0007669"/>
    <property type="project" value="TreeGrafter"/>
</dbReference>
<dbReference type="GO" id="GO:0031508">
    <property type="term" value="P:pericentric heterochromatin formation"/>
    <property type="evidence" value="ECO:0007669"/>
    <property type="project" value="TreeGrafter"/>
</dbReference>
<dbReference type="PANTHER" id="PTHR11085:SF15">
    <property type="entry name" value="NAD-DEPENDENT HISTONE DEACETYLASE HST4"/>
    <property type="match status" value="1"/>
</dbReference>
<dbReference type="InterPro" id="IPR003000">
    <property type="entry name" value="Sirtuin"/>
</dbReference>
<comment type="caution">
    <text evidence="6">Lacks conserved residue(s) required for the propagation of feature annotation.</text>
</comment>
<comment type="subcellular location">
    <subcellularLocation>
        <location evidence="1">Mitochondrion</location>
    </subcellularLocation>
</comment>
<feature type="region of interest" description="Disordered" evidence="7">
    <location>
        <begin position="344"/>
        <end position="395"/>
    </location>
</feature>
<evidence type="ECO:0000256" key="7">
    <source>
        <dbReference type="SAM" id="MobiDB-lite"/>
    </source>
</evidence>
<feature type="region of interest" description="Disordered" evidence="7">
    <location>
        <begin position="455"/>
        <end position="520"/>
    </location>
</feature>
<evidence type="ECO:0000256" key="1">
    <source>
        <dbReference type="ARBA" id="ARBA00004173"/>
    </source>
</evidence>
<dbReference type="Gene3D" id="3.30.1600.10">
    <property type="entry name" value="SIR2/SIRT2 'Small Domain"/>
    <property type="match status" value="1"/>
</dbReference>
<dbReference type="GO" id="GO:1990414">
    <property type="term" value="P:replication-born double-strand break repair via sister chromatid exchange"/>
    <property type="evidence" value="ECO:0007669"/>
    <property type="project" value="TreeGrafter"/>
</dbReference>
<comment type="caution">
    <text evidence="9">The sequence shown here is derived from an EMBL/GenBank/DDBJ whole genome shotgun (WGS) entry which is preliminary data.</text>
</comment>
<feature type="compositionally biased region" description="Low complexity" evidence="7">
    <location>
        <begin position="507"/>
        <end position="516"/>
    </location>
</feature>
<dbReference type="OrthoDB" id="2919105at2759"/>
<dbReference type="AlphaFoldDB" id="A0A8H5LJD4"/>
<protein>
    <recommendedName>
        <fullName evidence="8">Deacetylase sirtuin-type domain-containing protein</fullName>
    </recommendedName>
</protein>
<dbReference type="InterPro" id="IPR050134">
    <property type="entry name" value="NAD-dep_sirtuin_deacylases"/>
</dbReference>
<feature type="compositionally biased region" description="Low complexity" evidence="7">
    <location>
        <begin position="362"/>
        <end position="384"/>
    </location>
</feature>
<keyword evidence="4" id="KW-0520">NAD</keyword>
<dbReference type="Gene3D" id="3.40.50.1220">
    <property type="entry name" value="TPP-binding domain"/>
    <property type="match status" value="2"/>
</dbReference>
<dbReference type="EMBL" id="JAACJO010000004">
    <property type="protein sequence ID" value="KAF5359705.1"/>
    <property type="molecule type" value="Genomic_DNA"/>
</dbReference>
<name>A0A8H5LJD4_9AGAR</name>
<dbReference type="Proteomes" id="UP000559027">
    <property type="component" value="Unassembled WGS sequence"/>
</dbReference>
<proteinExistence type="inferred from homology"/>
<sequence>MTLFLPLDPSAPLPQTPSFLAQSSNPQTHLQKVIQTILKAKRIVVVCGAGISVQAGIPDFRSPEGLFRTLKRDNPRENLASGKDLFDASVFNAEHTTSLFCQMIAQLSRLSQDAEPTAFHRVLRALDDHGKLLRVYTQNIDAIEQKTGLSFGVPEFEDRRGKNRSKGKVPANQPPADKQQTAQSDINNTNSATILSDPTARTAIPSSSSSSLLSSSTPTRLPSPPAETPRCIPLHGTLQSVHCQICTHSFPLHEHLASLTLGQPPQCPECRSLERTRQLIGKRPRGVGRLRPSVVLYNEDHKDGEGVGEVVRKDLMGSKGRSGADLLLVVGTSLRVPGTKRMVREFSKAVRPRATKEKEDGTSSGNTSGSSSTPSCSTRPSHSTNGSGEEEQSSSMKAVYLNLDFPVPTREWEGVFDVWLQGDAQSFAQILQDELERQAKAKELAIEKKRKKDEEAALAAESSTPTQAPITPKPTKRKTSSDSVTSKRRKVVVPTVVLPPSPPKSPPTLHSSPSDSMDVDVDVDVDIDNDMDVLPTLPLPSTRAGSSSSSSSVENISPLMIRIPPRSRCYIDVPPMSMLQTPYRPPAVRARNTIQFPPTPEDTPPSRFKLPRANSSPASPSTAPPTATIRRIVVRPPPNISELTSSIIEIGLSEDELDDYDALPISCMRSTQIGLAASALCPDHG</sequence>
<feature type="compositionally biased region" description="Low complexity" evidence="7">
    <location>
        <begin position="615"/>
        <end position="625"/>
    </location>
</feature>
<dbReference type="GO" id="GO:0005739">
    <property type="term" value="C:mitochondrion"/>
    <property type="evidence" value="ECO:0007669"/>
    <property type="project" value="UniProtKB-SubCell"/>
</dbReference>
<dbReference type="InterPro" id="IPR026591">
    <property type="entry name" value="Sirtuin_cat_small_dom_sf"/>
</dbReference>
<keyword evidence="3" id="KW-0808">Transferase</keyword>
<evidence type="ECO:0000313" key="9">
    <source>
        <dbReference type="EMBL" id="KAF5359705.1"/>
    </source>
</evidence>
<reference evidence="9 10" key="1">
    <citation type="journal article" date="2020" name="ISME J.">
        <title>Uncovering the hidden diversity of litter-decomposition mechanisms in mushroom-forming fungi.</title>
        <authorList>
            <person name="Floudas D."/>
            <person name="Bentzer J."/>
            <person name="Ahren D."/>
            <person name="Johansson T."/>
            <person name="Persson P."/>
            <person name="Tunlid A."/>
        </authorList>
    </citation>
    <scope>NUCLEOTIDE SEQUENCE [LARGE SCALE GENOMIC DNA]</scope>
    <source>
        <strain evidence="9 10">CBS 146.42</strain>
    </source>
</reference>
<dbReference type="GO" id="GO:0031934">
    <property type="term" value="C:mating-type region heterochromatin"/>
    <property type="evidence" value="ECO:0007669"/>
    <property type="project" value="TreeGrafter"/>
</dbReference>
<feature type="compositionally biased region" description="Pro residues" evidence="7">
    <location>
        <begin position="497"/>
        <end position="506"/>
    </location>
</feature>
<accession>A0A8H5LJD4</accession>
<keyword evidence="10" id="KW-1185">Reference proteome</keyword>
<feature type="compositionally biased region" description="Low complexity" evidence="7">
    <location>
        <begin position="198"/>
        <end position="220"/>
    </location>
</feature>
<evidence type="ECO:0000256" key="2">
    <source>
        <dbReference type="ARBA" id="ARBA00006924"/>
    </source>
</evidence>
<feature type="compositionally biased region" description="Basic and acidic residues" evidence="7">
    <location>
        <begin position="344"/>
        <end position="361"/>
    </location>
</feature>
<feature type="region of interest" description="Disordered" evidence="7">
    <location>
        <begin position="154"/>
        <end position="228"/>
    </location>
</feature>
<dbReference type="InterPro" id="IPR026590">
    <property type="entry name" value="Ssirtuin_cat_dom"/>
</dbReference>
<dbReference type="PANTHER" id="PTHR11085">
    <property type="entry name" value="NAD-DEPENDENT PROTEIN DEACYLASE SIRTUIN-5, MITOCHONDRIAL-RELATED"/>
    <property type="match status" value="1"/>
</dbReference>
<organism evidence="9 10">
    <name type="scientific">Leucocoprinus leucothites</name>
    <dbReference type="NCBI Taxonomy" id="201217"/>
    <lineage>
        <taxon>Eukaryota</taxon>
        <taxon>Fungi</taxon>
        <taxon>Dikarya</taxon>
        <taxon>Basidiomycota</taxon>
        <taxon>Agaricomycotina</taxon>
        <taxon>Agaricomycetes</taxon>
        <taxon>Agaricomycetidae</taxon>
        <taxon>Agaricales</taxon>
        <taxon>Agaricineae</taxon>
        <taxon>Agaricaceae</taxon>
        <taxon>Leucocoprinus</taxon>
    </lineage>
</organism>
<gene>
    <name evidence="9" type="ORF">D9756_003215</name>
</gene>
<dbReference type="PROSITE" id="PS50305">
    <property type="entry name" value="SIRTUIN"/>
    <property type="match status" value="1"/>
</dbReference>
<evidence type="ECO:0000259" key="8">
    <source>
        <dbReference type="PROSITE" id="PS50305"/>
    </source>
</evidence>
<dbReference type="Pfam" id="PF02146">
    <property type="entry name" value="SIR2"/>
    <property type="match status" value="2"/>
</dbReference>
<evidence type="ECO:0000256" key="6">
    <source>
        <dbReference type="PROSITE-ProRule" id="PRU00236"/>
    </source>
</evidence>
<dbReference type="GO" id="GO:0000122">
    <property type="term" value="P:negative regulation of transcription by RNA polymerase II"/>
    <property type="evidence" value="ECO:0007669"/>
    <property type="project" value="TreeGrafter"/>
</dbReference>